<sequence>MKLRSCRISLPVVTVAALLTVGGCGVGVGEKADKQQPAGVPLAPATNLTMQEAAERADAMLDATMSAIRPEVQWAHGYNSAGSCDVTRHRVVMTIISKERLGSFLGIVQRSWEKSGYEIKAVNKDKEFPALYAQSKDGFGIDLTIGAKRQASFRVSTPCVKKSEVSDPTTSPNGPSYKNVDPIPRPNVRSEFWSSDKPAK</sequence>
<keyword evidence="4" id="KW-1185">Reference proteome</keyword>
<comment type="caution">
    <text evidence="3">The sequence shown here is derived from an EMBL/GenBank/DDBJ whole genome shotgun (WGS) entry which is preliminary data.</text>
</comment>
<organism evidence="3 4">
    <name type="scientific">Streptomyces solicavernae</name>
    <dbReference type="NCBI Taxonomy" id="3043614"/>
    <lineage>
        <taxon>Bacteria</taxon>
        <taxon>Bacillati</taxon>
        <taxon>Actinomycetota</taxon>
        <taxon>Actinomycetes</taxon>
        <taxon>Kitasatosporales</taxon>
        <taxon>Streptomycetaceae</taxon>
        <taxon>Streptomyces</taxon>
    </lineage>
</organism>
<evidence type="ECO:0000313" key="4">
    <source>
        <dbReference type="Proteomes" id="UP001224661"/>
    </source>
</evidence>
<name>A0ABT6RZI9_9ACTN</name>
<dbReference type="RefSeq" id="WP_282516324.1">
    <property type="nucleotide sequence ID" value="NZ_JASCIR010000033.1"/>
</dbReference>
<evidence type="ECO:0008006" key="5">
    <source>
        <dbReference type="Google" id="ProtNLM"/>
    </source>
</evidence>
<dbReference type="EMBL" id="JASCIR010000033">
    <property type="protein sequence ID" value="MDI3389854.1"/>
    <property type="molecule type" value="Genomic_DNA"/>
</dbReference>
<protein>
    <recommendedName>
        <fullName evidence="5">Lipoprotein</fullName>
    </recommendedName>
</protein>
<feature type="region of interest" description="Disordered" evidence="1">
    <location>
        <begin position="158"/>
        <end position="200"/>
    </location>
</feature>
<proteinExistence type="predicted"/>
<keyword evidence="2" id="KW-0732">Signal</keyword>
<dbReference type="PROSITE" id="PS51257">
    <property type="entry name" value="PROKAR_LIPOPROTEIN"/>
    <property type="match status" value="1"/>
</dbReference>
<feature type="signal peptide" evidence="2">
    <location>
        <begin position="1"/>
        <end position="16"/>
    </location>
</feature>
<reference evidence="3 4" key="1">
    <citation type="submission" date="2023-05" db="EMBL/GenBank/DDBJ databases">
        <title>Draft genome sequence of Streptomyces sp. B-S-A8 isolated from a cave soil in Thailand.</title>
        <authorList>
            <person name="Chamroensaksri N."/>
            <person name="Muangham S."/>
        </authorList>
    </citation>
    <scope>NUCLEOTIDE SEQUENCE [LARGE SCALE GENOMIC DNA]</scope>
    <source>
        <strain evidence="3 4">B-S-A8</strain>
    </source>
</reference>
<feature type="chain" id="PRO_5047413065" description="Lipoprotein" evidence="2">
    <location>
        <begin position="17"/>
        <end position="200"/>
    </location>
</feature>
<dbReference type="Proteomes" id="UP001224661">
    <property type="component" value="Unassembled WGS sequence"/>
</dbReference>
<accession>A0ABT6RZI9</accession>
<gene>
    <name evidence="3" type="ORF">QIS99_27220</name>
</gene>
<evidence type="ECO:0000256" key="1">
    <source>
        <dbReference type="SAM" id="MobiDB-lite"/>
    </source>
</evidence>
<feature type="compositionally biased region" description="Polar residues" evidence="1">
    <location>
        <begin position="166"/>
        <end position="176"/>
    </location>
</feature>
<evidence type="ECO:0000256" key="2">
    <source>
        <dbReference type="SAM" id="SignalP"/>
    </source>
</evidence>
<evidence type="ECO:0000313" key="3">
    <source>
        <dbReference type="EMBL" id="MDI3389854.1"/>
    </source>
</evidence>